<dbReference type="RefSeq" id="WP_009006744.1">
    <property type="nucleotide sequence ID" value="NZ_CP012713.1"/>
</dbReference>
<accession>A0A0M5M615</accession>
<dbReference type="EMBL" id="CP012713">
    <property type="protein sequence ID" value="ALF17331.1"/>
    <property type="molecule type" value="Genomic_DNA"/>
</dbReference>
<dbReference type="Proteomes" id="UP000063147">
    <property type="component" value="Chromosome"/>
</dbReference>
<dbReference type="OrthoDB" id="9929899at2"/>
<organism evidence="1">
    <name type="scientific">Fusobacterium animalis</name>
    <dbReference type="NCBI Taxonomy" id="76859"/>
    <lineage>
        <taxon>Bacteria</taxon>
        <taxon>Fusobacteriati</taxon>
        <taxon>Fusobacteriota</taxon>
        <taxon>Fusobacteriia</taxon>
        <taxon>Fusobacteriales</taxon>
        <taxon>Fusobacteriaceae</taxon>
        <taxon>Fusobacterium</taxon>
    </lineage>
</organism>
<protein>
    <submittedName>
        <fullName evidence="1">Uncharacterized protein</fullName>
    </submittedName>
</protein>
<dbReference type="EMBL" id="NPND01000009">
    <property type="protein sequence ID" value="PIM92316.1"/>
    <property type="molecule type" value="Genomic_DNA"/>
</dbReference>
<gene>
    <name evidence="2" type="ORF">CI114_04170</name>
    <name evidence="1" type="ORF">RN98_03780</name>
</gene>
<dbReference type="Proteomes" id="UP000230719">
    <property type="component" value="Unassembled WGS sequence"/>
</dbReference>
<name>A0A0M5M615_9FUSO</name>
<dbReference type="AlphaFoldDB" id="A0A0M5M615"/>
<reference evidence="2 4" key="2">
    <citation type="submission" date="2017-08" db="EMBL/GenBank/DDBJ databases">
        <title>Analysis of Fusobacterium persistence and antibiotic response in human colorectal.</title>
        <authorList>
            <person name="Bullman S."/>
        </authorList>
    </citation>
    <scope>NUCLEOTIDE SEQUENCE [LARGE SCALE GENOMIC DNA]</scope>
    <source>
        <strain evidence="2 4">P2_CP</strain>
    </source>
</reference>
<evidence type="ECO:0000313" key="1">
    <source>
        <dbReference type="EMBL" id="ALF17331.1"/>
    </source>
</evidence>
<dbReference type="PATRIC" id="fig|76859.3.peg.746"/>
<reference evidence="1 3" key="1">
    <citation type="submission" date="2015-09" db="EMBL/GenBank/DDBJ databases">
        <authorList>
            <person name="Jackson K.R."/>
            <person name="Lunt B.L."/>
            <person name="Fisher J.N.B."/>
            <person name="Gardner A.V."/>
            <person name="Bailey M.E."/>
            <person name="Deus L.M."/>
            <person name="Earl A.S."/>
            <person name="Gibby P.D."/>
            <person name="Hartmann K.A."/>
            <person name="Liu J.E."/>
            <person name="Manci A.M."/>
            <person name="Nielsen D.A."/>
            <person name="Solomon M.B."/>
            <person name="Breakwell D.P."/>
            <person name="Burnett S.H."/>
            <person name="Grose J.H."/>
        </authorList>
    </citation>
    <scope>NUCLEOTIDE SEQUENCE [LARGE SCALE GENOMIC DNA]</scope>
    <source>
        <strain evidence="1 3">KCOM 1279</strain>
    </source>
</reference>
<evidence type="ECO:0000313" key="3">
    <source>
        <dbReference type="Proteomes" id="UP000063147"/>
    </source>
</evidence>
<evidence type="ECO:0000313" key="2">
    <source>
        <dbReference type="EMBL" id="PIM92316.1"/>
    </source>
</evidence>
<evidence type="ECO:0000313" key="4">
    <source>
        <dbReference type="Proteomes" id="UP000230719"/>
    </source>
</evidence>
<proteinExistence type="predicted"/>
<sequence>MENENYYLVIFKGEIIGIINEKELIELEKEDRIRNNKNIHIAKISKSNINDILKKNLIRALDKKERKELEEKLFIMEIVQNIKEQLLIKRDMDIVIPEKAYQFISKIETELKKQGISLQHPLRECIDDLSPYSLFEDKLKREKEKSKTNYLGRERE</sequence>